<protein>
    <submittedName>
        <fullName evidence="1">Uncharacterized protein</fullName>
    </submittedName>
</protein>
<reference evidence="1 2" key="1">
    <citation type="journal article" date="2018" name="Front. Microbiol.">
        <title>Phylogeny of Vibrio vulnificus from the Analysis of the Core-Genome: Implications for Intra-Species Taxonomy.</title>
        <authorList>
            <person name="Roig F.J."/>
            <person name="Gonzalez-Candelas F."/>
            <person name="Sanjuan E."/>
            <person name="Fouz B."/>
            <person name="Feil E.J."/>
            <person name="Llorens C."/>
            <person name="Baker-Austin C."/>
            <person name="Oliver J.D."/>
            <person name="Danin-Poleg Y."/>
            <person name="Gibas C.J."/>
            <person name="Kashi Y."/>
            <person name="Gulig P.A."/>
            <person name="Morrison S.S."/>
            <person name="Amaro C."/>
        </authorList>
    </citation>
    <scope>NUCLEOTIDE SEQUENCE [LARGE SCALE GENOMIC DNA]</scope>
    <source>
        <strain evidence="1 2">CECT4608</strain>
    </source>
</reference>
<dbReference type="EMBL" id="PDGH01000101">
    <property type="protein sequence ID" value="POB47112.1"/>
    <property type="molecule type" value="Genomic_DNA"/>
</dbReference>
<evidence type="ECO:0000313" key="1">
    <source>
        <dbReference type="EMBL" id="POB47112.1"/>
    </source>
</evidence>
<comment type="caution">
    <text evidence="1">The sequence shown here is derived from an EMBL/GenBank/DDBJ whole genome shotgun (WGS) entry which is preliminary data.</text>
</comment>
<dbReference type="RefSeq" id="WP_043011128.1">
    <property type="nucleotide sequence ID" value="NZ_PDGH01000101.1"/>
</dbReference>
<gene>
    <name evidence="1" type="ORF">CRN52_13620</name>
</gene>
<dbReference type="Proteomes" id="UP000237466">
    <property type="component" value="Unassembled WGS sequence"/>
</dbReference>
<dbReference type="AlphaFoldDB" id="A0A2S3R1Z3"/>
<organism evidence="1 2">
    <name type="scientific">Vibrio vulnificus</name>
    <dbReference type="NCBI Taxonomy" id="672"/>
    <lineage>
        <taxon>Bacteria</taxon>
        <taxon>Pseudomonadati</taxon>
        <taxon>Pseudomonadota</taxon>
        <taxon>Gammaproteobacteria</taxon>
        <taxon>Vibrionales</taxon>
        <taxon>Vibrionaceae</taxon>
        <taxon>Vibrio</taxon>
    </lineage>
</organism>
<accession>A0A2S3R1Z3</accession>
<proteinExistence type="predicted"/>
<name>A0A2S3R1Z3_VIBVL</name>
<evidence type="ECO:0000313" key="2">
    <source>
        <dbReference type="Proteomes" id="UP000237466"/>
    </source>
</evidence>
<sequence>MTTIITEIKAHADPYPGVSFPYWHCSVENSSGLPFRLMPDCMSSHYENTEEHVSTFRAMLGELLNHDVEGLVPADIRVEFRKFEFFKQSSGRYMNPKHEGALYFTIYSNDRKDLISSGMEMKCYYTGATSSDDCLSFLKEIFSEQFHEALDNCDKSIRA</sequence>